<sequence length="131" mass="14507">MPAWPPDADGSRQPQTFILQVYYLFRGISLVFGHPAARAPTRTPLSPPVSSSLFSSLWTQNAIAFSILSILSTLSILSKRPRLGPCNSATPYLSFFDFSLSCREPPSTFTSRPRRPTPTWFRGVGGFCSYT</sequence>
<keyword evidence="3" id="KW-1185">Reference proteome</keyword>
<accession>A0A165S344</accession>
<evidence type="ECO:0000313" key="2">
    <source>
        <dbReference type="EMBL" id="KZT24611.1"/>
    </source>
</evidence>
<keyword evidence="1" id="KW-0812">Transmembrane</keyword>
<evidence type="ECO:0000256" key="1">
    <source>
        <dbReference type="SAM" id="Phobius"/>
    </source>
</evidence>
<gene>
    <name evidence="2" type="ORF">NEOLEDRAFT_402751</name>
</gene>
<keyword evidence="1" id="KW-1133">Transmembrane helix</keyword>
<protein>
    <submittedName>
        <fullName evidence="2">Uncharacterized protein</fullName>
    </submittedName>
</protein>
<keyword evidence="1" id="KW-0472">Membrane</keyword>
<dbReference type="EMBL" id="KV425576">
    <property type="protein sequence ID" value="KZT24611.1"/>
    <property type="molecule type" value="Genomic_DNA"/>
</dbReference>
<proteinExistence type="predicted"/>
<feature type="transmembrane region" description="Helical" evidence="1">
    <location>
        <begin position="57"/>
        <end position="77"/>
    </location>
</feature>
<name>A0A165S344_9AGAM</name>
<evidence type="ECO:0000313" key="3">
    <source>
        <dbReference type="Proteomes" id="UP000076761"/>
    </source>
</evidence>
<dbReference type="AlphaFoldDB" id="A0A165S344"/>
<dbReference type="InParanoid" id="A0A165S344"/>
<organism evidence="2 3">
    <name type="scientific">Neolentinus lepideus HHB14362 ss-1</name>
    <dbReference type="NCBI Taxonomy" id="1314782"/>
    <lineage>
        <taxon>Eukaryota</taxon>
        <taxon>Fungi</taxon>
        <taxon>Dikarya</taxon>
        <taxon>Basidiomycota</taxon>
        <taxon>Agaricomycotina</taxon>
        <taxon>Agaricomycetes</taxon>
        <taxon>Gloeophyllales</taxon>
        <taxon>Gloeophyllaceae</taxon>
        <taxon>Neolentinus</taxon>
    </lineage>
</organism>
<dbReference type="Proteomes" id="UP000076761">
    <property type="component" value="Unassembled WGS sequence"/>
</dbReference>
<reference evidence="2 3" key="1">
    <citation type="journal article" date="2016" name="Mol. Biol. Evol.">
        <title>Comparative Genomics of Early-Diverging Mushroom-Forming Fungi Provides Insights into the Origins of Lignocellulose Decay Capabilities.</title>
        <authorList>
            <person name="Nagy L.G."/>
            <person name="Riley R."/>
            <person name="Tritt A."/>
            <person name="Adam C."/>
            <person name="Daum C."/>
            <person name="Floudas D."/>
            <person name="Sun H."/>
            <person name="Yadav J.S."/>
            <person name="Pangilinan J."/>
            <person name="Larsson K.H."/>
            <person name="Matsuura K."/>
            <person name="Barry K."/>
            <person name="Labutti K."/>
            <person name="Kuo R."/>
            <person name="Ohm R.A."/>
            <person name="Bhattacharya S.S."/>
            <person name="Shirouzu T."/>
            <person name="Yoshinaga Y."/>
            <person name="Martin F.M."/>
            <person name="Grigoriev I.V."/>
            <person name="Hibbett D.S."/>
        </authorList>
    </citation>
    <scope>NUCLEOTIDE SEQUENCE [LARGE SCALE GENOMIC DNA]</scope>
    <source>
        <strain evidence="2 3">HHB14362 ss-1</strain>
    </source>
</reference>